<comment type="caution">
    <text evidence="1">The sequence shown here is derived from an EMBL/GenBank/DDBJ whole genome shotgun (WGS) entry which is preliminary data.</text>
</comment>
<dbReference type="PROSITE" id="PS51419">
    <property type="entry name" value="RAB"/>
    <property type="match status" value="1"/>
</dbReference>
<gene>
    <name evidence="1" type="ORF">S12H4_39235</name>
</gene>
<sequence length="264" mass="30286">VAFLYSNQGLLMTKYGKLDSTAKNEKETEDVYGAFTALVETLLSKISLEYEIGHYGTGSFETENHRIIYLEAGSEAILLLICDFEINLNKFFPIAYLVVEKIAQLLEESFDFKFNSLEIPDLNIYESFSLGLDKFSINEPKNIINGVTTAHQFRKPKKIDKLFKLILLGSAAVGKTTLVHQFLKKEDVIDYRPTLGISISTQQFHVQGFKDDIIKFLVYDLAGQSFFKRVRHEYYKGANCAFIVYDVTRRETFDEAIDFWLEDA</sequence>
<dbReference type="InterPro" id="IPR001806">
    <property type="entry name" value="Small_GTPase"/>
</dbReference>
<dbReference type="GO" id="GO:0003924">
    <property type="term" value="F:GTPase activity"/>
    <property type="evidence" value="ECO:0007669"/>
    <property type="project" value="InterPro"/>
</dbReference>
<dbReference type="PANTHER" id="PTHR47979">
    <property type="entry name" value="DRAB11-RELATED"/>
    <property type="match status" value="1"/>
</dbReference>
<dbReference type="Pfam" id="PF00071">
    <property type="entry name" value="Ras"/>
    <property type="match status" value="1"/>
</dbReference>
<feature type="non-terminal residue" evidence="1">
    <location>
        <position position="264"/>
    </location>
</feature>
<name>X1V1Y5_9ZZZZ</name>
<evidence type="ECO:0008006" key="2">
    <source>
        <dbReference type="Google" id="ProtNLM"/>
    </source>
</evidence>
<dbReference type="InterPro" id="IPR027417">
    <property type="entry name" value="P-loop_NTPase"/>
</dbReference>
<dbReference type="SUPFAM" id="SSF103196">
    <property type="entry name" value="Roadblock/LC7 domain"/>
    <property type="match status" value="1"/>
</dbReference>
<dbReference type="AlphaFoldDB" id="X1V1Y5"/>
<reference evidence="1" key="1">
    <citation type="journal article" date="2014" name="Front. Microbiol.">
        <title>High frequency of phylogenetically diverse reductive dehalogenase-homologous genes in deep subseafloor sedimentary metagenomes.</title>
        <authorList>
            <person name="Kawai M."/>
            <person name="Futagami T."/>
            <person name="Toyoda A."/>
            <person name="Takaki Y."/>
            <person name="Nishi S."/>
            <person name="Hori S."/>
            <person name="Arai W."/>
            <person name="Tsubouchi T."/>
            <person name="Morono Y."/>
            <person name="Uchiyama I."/>
            <person name="Ito T."/>
            <person name="Fujiyama A."/>
            <person name="Inagaki F."/>
            <person name="Takami H."/>
        </authorList>
    </citation>
    <scope>NUCLEOTIDE SEQUENCE</scope>
    <source>
        <strain evidence="1">Expedition CK06-06</strain>
    </source>
</reference>
<dbReference type="GO" id="GO:0005525">
    <property type="term" value="F:GTP binding"/>
    <property type="evidence" value="ECO:0007669"/>
    <property type="project" value="InterPro"/>
</dbReference>
<accession>X1V1Y5</accession>
<dbReference type="InterPro" id="IPR050209">
    <property type="entry name" value="Rab_GTPases_membrane_traffic"/>
</dbReference>
<dbReference type="SUPFAM" id="SSF52540">
    <property type="entry name" value="P-loop containing nucleoside triphosphate hydrolases"/>
    <property type="match status" value="1"/>
</dbReference>
<feature type="non-terminal residue" evidence="1">
    <location>
        <position position="1"/>
    </location>
</feature>
<dbReference type="EMBL" id="BARW01023691">
    <property type="protein sequence ID" value="GAI98629.1"/>
    <property type="molecule type" value="Genomic_DNA"/>
</dbReference>
<dbReference type="PRINTS" id="PR00449">
    <property type="entry name" value="RASTRNSFRMNG"/>
</dbReference>
<proteinExistence type="predicted"/>
<dbReference type="CDD" id="cd00154">
    <property type="entry name" value="Rab"/>
    <property type="match status" value="1"/>
</dbReference>
<evidence type="ECO:0000313" key="1">
    <source>
        <dbReference type="EMBL" id="GAI98629.1"/>
    </source>
</evidence>
<protein>
    <recommendedName>
        <fullName evidence="2">GTP-binding protein</fullName>
    </recommendedName>
</protein>
<dbReference type="SMART" id="SM00175">
    <property type="entry name" value="RAB"/>
    <property type="match status" value="1"/>
</dbReference>
<dbReference type="Gene3D" id="3.40.50.300">
    <property type="entry name" value="P-loop containing nucleotide triphosphate hydrolases"/>
    <property type="match status" value="1"/>
</dbReference>
<organism evidence="1">
    <name type="scientific">marine sediment metagenome</name>
    <dbReference type="NCBI Taxonomy" id="412755"/>
    <lineage>
        <taxon>unclassified sequences</taxon>
        <taxon>metagenomes</taxon>
        <taxon>ecological metagenomes</taxon>
    </lineage>
</organism>